<dbReference type="PROSITE" id="PS00427">
    <property type="entry name" value="DISINTEGRIN_1"/>
    <property type="match status" value="1"/>
</dbReference>
<dbReference type="CDD" id="cd04269">
    <property type="entry name" value="ZnMc_adamalysin_II_like"/>
    <property type="match status" value="1"/>
</dbReference>
<accession>A0A7J8I3P7</accession>
<evidence type="ECO:0000256" key="5">
    <source>
        <dbReference type="ARBA" id="ARBA00023157"/>
    </source>
</evidence>
<evidence type="ECO:0000259" key="10">
    <source>
        <dbReference type="PROSITE" id="PS50026"/>
    </source>
</evidence>
<evidence type="ECO:0000259" key="12">
    <source>
        <dbReference type="PROSITE" id="PS50215"/>
    </source>
</evidence>
<feature type="domain" description="Peptidase M12B" evidence="12">
    <location>
        <begin position="227"/>
        <end position="409"/>
    </location>
</feature>
<feature type="disulfide bond" evidence="7">
    <location>
        <begin position="672"/>
        <end position="681"/>
    </location>
</feature>
<dbReference type="PRINTS" id="PR00289">
    <property type="entry name" value="DISINTEGRIN"/>
</dbReference>
<feature type="binding site" evidence="8">
    <location>
        <position position="361"/>
    </location>
    <ligand>
        <name>Zn(2+)</name>
        <dbReference type="ChEBI" id="CHEBI:29105"/>
        <note>catalytic</note>
    </ligand>
</feature>
<dbReference type="InterPro" id="IPR036436">
    <property type="entry name" value="Disintegrin_dom_sf"/>
</dbReference>
<evidence type="ECO:0000256" key="9">
    <source>
        <dbReference type="SAM" id="Phobius"/>
    </source>
</evidence>
<evidence type="ECO:0000256" key="1">
    <source>
        <dbReference type="ARBA" id="ARBA00004479"/>
    </source>
</evidence>
<dbReference type="GO" id="GO:0046872">
    <property type="term" value="F:metal ion binding"/>
    <property type="evidence" value="ECO:0007669"/>
    <property type="project" value="UniProtKB-KW"/>
</dbReference>
<dbReference type="InterPro" id="IPR018358">
    <property type="entry name" value="Disintegrin_CS"/>
</dbReference>
<dbReference type="GO" id="GO:1990913">
    <property type="term" value="C:sperm head plasma membrane"/>
    <property type="evidence" value="ECO:0007669"/>
    <property type="project" value="TreeGrafter"/>
</dbReference>
<dbReference type="InParanoid" id="A0A7J8I3P7"/>
<dbReference type="Gene3D" id="4.10.70.10">
    <property type="entry name" value="Disintegrin domain"/>
    <property type="match status" value="1"/>
</dbReference>
<dbReference type="InterPro" id="IPR000742">
    <property type="entry name" value="EGF"/>
</dbReference>
<keyword evidence="8" id="KW-0479">Metal-binding</keyword>
<dbReference type="SUPFAM" id="SSF57552">
    <property type="entry name" value="Blood coagulation inhibitor (disintegrin)"/>
    <property type="match status" value="1"/>
</dbReference>
<evidence type="ECO:0000313" key="13">
    <source>
        <dbReference type="EMBL" id="KAF6478931.1"/>
    </source>
</evidence>
<dbReference type="PROSITE" id="PS50215">
    <property type="entry name" value="ADAM_MEPRO"/>
    <property type="match status" value="1"/>
</dbReference>
<feature type="disulfide bond" evidence="6">
    <location>
        <begin position="483"/>
        <end position="503"/>
    </location>
</feature>
<keyword evidence="3 9" id="KW-1133">Transmembrane helix</keyword>
<gene>
    <name evidence="13" type="ORF">HJG59_000293</name>
</gene>
<feature type="binding site" evidence="8">
    <location>
        <position position="365"/>
    </location>
    <ligand>
        <name>Zn(2+)</name>
        <dbReference type="ChEBI" id="CHEBI:29105"/>
        <note>catalytic</note>
    </ligand>
</feature>
<dbReference type="Pfam" id="PF08516">
    <property type="entry name" value="ADAM_CR"/>
    <property type="match status" value="1"/>
</dbReference>
<evidence type="ECO:0000259" key="11">
    <source>
        <dbReference type="PROSITE" id="PS50214"/>
    </source>
</evidence>
<evidence type="ECO:0000256" key="8">
    <source>
        <dbReference type="PROSITE-ProRule" id="PRU00276"/>
    </source>
</evidence>
<evidence type="ECO:0000256" key="7">
    <source>
        <dbReference type="PROSITE-ProRule" id="PRU00076"/>
    </source>
</evidence>
<dbReference type="InterPro" id="IPR024079">
    <property type="entry name" value="MetalloPept_cat_dom_sf"/>
</dbReference>
<dbReference type="Pfam" id="PF01562">
    <property type="entry name" value="Pep_M12B_propep"/>
    <property type="match status" value="1"/>
</dbReference>
<dbReference type="PROSITE" id="PS01186">
    <property type="entry name" value="EGF_2"/>
    <property type="match status" value="1"/>
</dbReference>
<keyword evidence="5 7" id="KW-1015">Disulfide bond</keyword>
<dbReference type="PROSITE" id="PS50214">
    <property type="entry name" value="DISINTEGRIN_2"/>
    <property type="match status" value="1"/>
</dbReference>
<dbReference type="Proteomes" id="UP000550707">
    <property type="component" value="Unassembled WGS sequence"/>
</dbReference>
<dbReference type="InterPro" id="IPR006586">
    <property type="entry name" value="ADAM_Cys-rich"/>
</dbReference>
<dbReference type="SMART" id="SM00050">
    <property type="entry name" value="DISIN"/>
    <property type="match status" value="1"/>
</dbReference>
<dbReference type="InterPro" id="IPR002870">
    <property type="entry name" value="Peptidase_M12B_N"/>
</dbReference>
<dbReference type="OrthoDB" id="5951731at2759"/>
<dbReference type="InterPro" id="IPR001762">
    <property type="entry name" value="Disintegrin_dom"/>
</dbReference>
<evidence type="ECO:0000313" key="14">
    <source>
        <dbReference type="Proteomes" id="UP000550707"/>
    </source>
</evidence>
<dbReference type="FunFam" id="4.10.70.10:FF:000001">
    <property type="entry name" value="Disintegrin and metalloproteinase domain-containing protein 22"/>
    <property type="match status" value="1"/>
</dbReference>
<dbReference type="PANTHER" id="PTHR11905">
    <property type="entry name" value="ADAM A DISINTEGRIN AND METALLOPROTEASE DOMAIN"/>
    <property type="match status" value="1"/>
</dbReference>
<keyword evidence="4 9" id="KW-0472">Membrane</keyword>
<dbReference type="InterPro" id="IPR034027">
    <property type="entry name" value="Reprolysin_adamalysin"/>
</dbReference>
<feature type="domain" description="Disintegrin" evidence="11">
    <location>
        <begin position="425"/>
        <end position="511"/>
    </location>
</feature>
<evidence type="ECO:0008006" key="15">
    <source>
        <dbReference type="Google" id="ProtNLM"/>
    </source>
</evidence>
<dbReference type="EMBL" id="JACASF010000004">
    <property type="protein sequence ID" value="KAF6478931.1"/>
    <property type="molecule type" value="Genomic_DNA"/>
</dbReference>
<reference evidence="13 14" key="1">
    <citation type="journal article" date="2020" name="Nature">
        <title>Six reference-quality genomes reveal evolution of bat adaptations.</title>
        <authorList>
            <person name="Jebb D."/>
            <person name="Huang Z."/>
            <person name="Pippel M."/>
            <person name="Hughes G.M."/>
            <person name="Lavrichenko K."/>
            <person name="Devanna P."/>
            <person name="Winkler S."/>
            <person name="Jermiin L.S."/>
            <person name="Skirmuntt E.C."/>
            <person name="Katzourakis A."/>
            <person name="Burkitt-Gray L."/>
            <person name="Ray D.A."/>
            <person name="Sullivan K.A.M."/>
            <person name="Roscito J.G."/>
            <person name="Kirilenko B.M."/>
            <person name="Davalos L.M."/>
            <person name="Corthals A.P."/>
            <person name="Power M.L."/>
            <person name="Jones G."/>
            <person name="Ransome R.D."/>
            <person name="Dechmann D.K.N."/>
            <person name="Locatelli A.G."/>
            <person name="Puechmaille S.J."/>
            <person name="Fedrigo O."/>
            <person name="Jarvis E.D."/>
            <person name="Hiller M."/>
            <person name="Vernes S.C."/>
            <person name="Myers E.W."/>
            <person name="Teeling E.C."/>
        </authorList>
    </citation>
    <scope>NUCLEOTIDE SEQUENCE [LARGE SCALE GENOMIC DNA]</scope>
    <source>
        <strain evidence="13">MMolMol1</strain>
        <tissue evidence="13">Muscle</tissue>
    </source>
</reference>
<dbReference type="Gene3D" id="3.40.390.10">
    <property type="entry name" value="Collagenase (Catalytic Domain)"/>
    <property type="match status" value="1"/>
</dbReference>
<dbReference type="GO" id="GO:0004222">
    <property type="term" value="F:metalloendopeptidase activity"/>
    <property type="evidence" value="ECO:0007669"/>
    <property type="project" value="InterPro"/>
</dbReference>
<comment type="caution">
    <text evidence="7">Lacks conserved residue(s) required for the propagation of feature annotation.</text>
</comment>
<feature type="disulfide bond" evidence="8">
    <location>
        <begin position="378"/>
        <end position="383"/>
    </location>
</feature>
<feature type="domain" description="EGF-like" evidence="10">
    <location>
        <begin position="649"/>
        <end position="682"/>
    </location>
</feature>
<dbReference type="SMART" id="SM00608">
    <property type="entry name" value="ACR"/>
    <property type="match status" value="1"/>
</dbReference>
<dbReference type="GO" id="GO:0009897">
    <property type="term" value="C:external side of plasma membrane"/>
    <property type="evidence" value="ECO:0007669"/>
    <property type="project" value="TreeGrafter"/>
</dbReference>
<evidence type="ECO:0000256" key="4">
    <source>
        <dbReference type="ARBA" id="ARBA00023136"/>
    </source>
</evidence>
<evidence type="ECO:0000256" key="3">
    <source>
        <dbReference type="ARBA" id="ARBA00022989"/>
    </source>
</evidence>
<sequence>MMLPAHSTLLSPLAVYSGTIVAMGEALVHMRNTLLPLWIGVFLFQYGWPLVVHSQHHGPPEVVIPLKVTGTGIAVKPPGWLSYTMYFEGQRHIVHMKVNKLLLSKHLPVFTYTDQGAILMEQPFVQNDCYYHGYVEGDRESLVVLSTCLGGFQGFIQTNDMVYEIEPKRLSTTFEHFLYKRDSEETQFPPMRCGLTDEEIARQLKLQENVNFTLKQSGYEGWWTHKRILELAVVVDHNRYLHHQSNASDVQREVCLVVNGIGMFLSSLDVDVVLMGIEIWSNSNPITLNKIGDAVNALSHWKLTGFNDRITHDLAHAFVKQSFGGTVGLTYVGTVCNARYNCAVDSFMNDNLHEFTHIVSHAIGHNLGMNHDGKTCKCRDKTCIMSTADTSSTRFSNCSYADFVNTMTKRTCLFDLHNKENISQCTWCGNSVVEEGEECDCGTLDLCMKDPCCESNCTLRPGAACALGLCCKDCQIVSTGTLCRPEINECDLPEWCNGTSYLCPEDVYVQNGFPCKGGGYCYEKRCNNREEQCRKIFGKEAKSANHSCYTKMNTQGDRFGHCGLNSSTYVKCNISDSLCGRIQCENVAKIPLLSDHSTVHWTHFSGVTCWGTDYHFGMTTPDIGDVKDGTECGAEHVCVQRKCVNRSSLLSNCSPETCNMNGICNNRQHCHCDRGWDPPSCLEKGFGGSIDSGKPPRIKSGRRQITTFLPLLLLILFFVVLGLLIWFFMVYKRRKRNVPLSPEEETLPE</sequence>
<proteinExistence type="predicted"/>
<name>A0A7J8I3P7_MOLMO</name>
<keyword evidence="7" id="KW-0245">EGF-like domain</keyword>
<comment type="caution">
    <text evidence="13">The sequence shown here is derived from an EMBL/GenBank/DDBJ whole genome shotgun (WGS) entry which is preliminary data.</text>
</comment>
<evidence type="ECO:0000256" key="2">
    <source>
        <dbReference type="ARBA" id="ARBA00022692"/>
    </source>
</evidence>
<dbReference type="PROSITE" id="PS50026">
    <property type="entry name" value="EGF_3"/>
    <property type="match status" value="1"/>
</dbReference>
<protein>
    <recommendedName>
        <fullName evidence="15">ADAM metallopeptidase domain 21</fullName>
    </recommendedName>
</protein>
<keyword evidence="14" id="KW-1185">Reference proteome</keyword>
<organism evidence="13 14">
    <name type="scientific">Molossus molossus</name>
    <name type="common">Pallas' mastiff bat</name>
    <name type="synonym">Vespertilio molossus</name>
    <dbReference type="NCBI Taxonomy" id="27622"/>
    <lineage>
        <taxon>Eukaryota</taxon>
        <taxon>Metazoa</taxon>
        <taxon>Chordata</taxon>
        <taxon>Craniata</taxon>
        <taxon>Vertebrata</taxon>
        <taxon>Euteleostomi</taxon>
        <taxon>Mammalia</taxon>
        <taxon>Eutheria</taxon>
        <taxon>Laurasiatheria</taxon>
        <taxon>Chiroptera</taxon>
        <taxon>Yangochiroptera</taxon>
        <taxon>Molossidae</taxon>
        <taxon>Molossus</taxon>
    </lineage>
</organism>
<evidence type="ECO:0000256" key="6">
    <source>
        <dbReference type="PROSITE-ProRule" id="PRU00068"/>
    </source>
</evidence>
<keyword evidence="8" id="KW-0862">Zinc</keyword>
<dbReference type="GO" id="GO:0006508">
    <property type="term" value="P:proteolysis"/>
    <property type="evidence" value="ECO:0007669"/>
    <property type="project" value="InterPro"/>
</dbReference>
<dbReference type="PANTHER" id="PTHR11905:SF239">
    <property type="entry name" value="A DISINTEGRIN AND METALLOPEPTIDASE DOMAIN 26B-RELATED"/>
    <property type="match status" value="1"/>
</dbReference>
<keyword evidence="2 9" id="KW-0812">Transmembrane</keyword>
<dbReference type="Pfam" id="PF01421">
    <property type="entry name" value="Reprolysin"/>
    <property type="match status" value="1"/>
</dbReference>
<dbReference type="FunFam" id="3.40.390.10:FF:000002">
    <property type="entry name" value="Disintegrin and metalloproteinase domain-containing protein 22"/>
    <property type="match status" value="1"/>
</dbReference>
<feature type="transmembrane region" description="Helical" evidence="9">
    <location>
        <begin position="708"/>
        <end position="731"/>
    </location>
</feature>
<feature type="binding site" evidence="8">
    <location>
        <position position="371"/>
    </location>
    <ligand>
        <name>Zn(2+)</name>
        <dbReference type="ChEBI" id="CHEBI:29105"/>
        <note>catalytic</note>
    </ligand>
</feature>
<dbReference type="GO" id="GO:0008584">
    <property type="term" value="P:male gonad development"/>
    <property type="evidence" value="ECO:0007669"/>
    <property type="project" value="TreeGrafter"/>
</dbReference>
<dbReference type="Pfam" id="PF00200">
    <property type="entry name" value="Disintegrin"/>
    <property type="match status" value="1"/>
</dbReference>
<dbReference type="InterPro" id="IPR001590">
    <property type="entry name" value="Peptidase_M12B"/>
</dbReference>
<comment type="subcellular location">
    <subcellularLocation>
        <location evidence="1">Membrane</location>
        <topology evidence="1">Single-pass type I membrane protein</topology>
    </subcellularLocation>
</comment>
<dbReference type="AlphaFoldDB" id="A0A7J8I3P7"/>
<dbReference type="SUPFAM" id="SSF55486">
    <property type="entry name" value="Metalloproteases ('zincins'), catalytic domain"/>
    <property type="match status" value="1"/>
</dbReference>